<dbReference type="RefSeq" id="WP_008722412.1">
    <property type="nucleotide sequence ID" value="NZ_JH994110.1"/>
</dbReference>
<feature type="compositionally biased region" description="Acidic residues" evidence="11">
    <location>
        <begin position="1"/>
        <end position="19"/>
    </location>
</feature>
<proteinExistence type="inferred from homology"/>
<evidence type="ECO:0000256" key="10">
    <source>
        <dbReference type="RuleBase" id="RU364125"/>
    </source>
</evidence>
<dbReference type="OrthoDB" id="307842at2"/>
<keyword evidence="9 10" id="KW-0472">Membrane</keyword>
<dbReference type="PANTHER" id="PTHR35091">
    <property type="entry name" value="FLAGELLAR PROTEIN FLIL"/>
    <property type="match status" value="1"/>
</dbReference>
<feature type="region of interest" description="Disordered" evidence="11">
    <location>
        <begin position="1"/>
        <end position="24"/>
    </location>
</feature>
<dbReference type="GO" id="GO:0005886">
    <property type="term" value="C:plasma membrane"/>
    <property type="evidence" value="ECO:0007669"/>
    <property type="project" value="UniProtKB-SubCell"/>
</dbReference>
<evidence type="ECO:0000256" key="9">
    <source>
        <dbReference type="ARBA" id="ARBA00023136"/>
    </source>
</evidence>
<evidence type="ECO:0000256" key="8">
    <source>
        <dbReference type="ARBA" id="ARBA00022989"/>
    </source>
</evidence>
<dbReference type="InterPro" id="IPR005503">
    <property type="entry name" value="FliL"/>
</dbReference>
<name>A0A2U4FDY3_9SPIR</name>
<keyword evidence="12" id="KW-0282">Flagellum</keyword>
<evidence type="ECO:0000313" key="13">
    <source>
        <dbReference type="Proteomes" id="UP000011663"/>
    </source>
</evidence>
<comment type="subcellular location">
    <subcellularLocation>
        <location evidence="2">Cell membrane</location>
        <topology evidence="2">Single-pass membrane protein</topology>
    </subcellularLocation>
</comment>
<keyword evidence="8 10" id="KW-1133">Transmembrane helix</keyword>
<evidence type="ECO:0000256" key="11">
    <source>
        <dbReference type="SAM" id="MobiDB-lite"/>
    </source>
</evidence>
<evidence type="ECO:0000256" key="5">
    <source>
        <dbReference type="ARBA" id="ARBA00022500"/>
    </source>
</evidence>
<dbReference type="Pfam" id="PF03748">
    <property type="entry name" value="FliL"/>
    <property type="match status" value="1"/>
</dbReference>
<keyword evidence="6 10" id="KW-0812">Transmembrane</keyword>
<reference evidence="12 13" key="1">
    <citation type="submission" date="2012-07" db="EMBL/GenBank/DDBJ databases">
        <title>Genome sequence of Brachyspira sp. 30446, isolated from a pig with mucohaemorrhagic colitis.</title>
        <authorList>
            <person name="Rubin J.E."/>
            <person name="Fernando C."/>
            <person name="Harding J.C.S."/>
            <person name="Hill J.E."/>
        </authorList>
    </citation>
    <scope>NUCLEOTIDE SEQUENCE [LARGE SCALE GENOMIC DNA]</scope>
    <source>
        <strain evidence="12 13">30446</strain>
    </source>
</reference>
<gene>
    <name evidence="12" type="ORF">A966_03500</name>
</gene>
<evidence type="ECO:0000313" key="12">
    <source>
        <dbReference type="EMBL" id="EKV57774.1"/>
    </source>
</evidence>
<comment type="similarity">
    <text evidence="3 10">Belongs to the FliL family.</text>
</comment>
<comment type="function">
    <text evidence="1 10">Controls the rotational direction of flagella during chemotaxis.</text>
</comment>
<dbReference type="GeneID" id="66487157"/>
<evidence type="ECO:0000256" key="6">
    <source>
        <dbReference type="ARBA" id="ARBA00022692"/>
    </source>
</evidence>
<dbReference type="AlphaFoldDB" id="A0A2U4FDY3"/>
<dbReference type="STRING" id="1289135.A966_03500"/>
<evidence type="ECO:0000256" key="3">
    <source>
        <dbReference type="ARBA" id="ARBA00008281"/>
    </source>
</evidence>
<keyword evidence="12" id="KW-0966">Cell projection</keyword>
<organism evidence="12 13">
    <name type="scientific">Brachyspira hampsonii 30446</name>
    <dbReference type="NCBI Taxonomy" id="1289135"/>
    <lineage>
        <taxon>Bacteria</taxon>
        <taxon>Pseudomonadati</taxon>
        <taxon>Spirochaetota</taxon>
        <taxon>Spirochaetia</taxon>
        <taxon>Brachyspirales</taxon>
        <taxon>Brachyspiraceae</taxon>
        <taxon>Brachyspira</taxon>
    </lineage>
</organism>
<evidence type="ECO:0000256" key="2">
    <source>
        <dbReference type="ARBA" id="ARBA00004162"/>
    </source>
</evidence>
<dbReference type="Proteomes" id="UP000011663">
    <property type="component" value="Unassembled WGS sequence"/>
</dbReference>
<dbReference type="GO" id="GO:0006935">
    <property type="term" value="P:chemotaxis"/>
    <property type="evidence" value="ECO:0007669"/>
    <property type="project" value="UniProtKB-KW"/>
</dbReference>
<sequence length="183" mass="20379">MADEENLDLEEGEEEEGEQAEAAPKKKFGLSPMIVKILMGVAAILVVALISGLIAFFVSKSVGKAAGVQGGVVDDMVKQPPPSIYRIDPEFNVNTADMDVARYVKVSIILTYTTNTKQLAVELPERFYMIRDRITTILSSYTYDQLRTNEGREQLKADIKREINSMLRNGQIDGILFDNFLLS</sequence>
<evidence type="ECO:0000256" key="1">
    <source>
        <dbReference type="ARBA" id="ARBA00002254"/>
    </source>
</evidence>
<dbReference type="GO" id="GO:0009425">
    <property type="term" value="C:bacterial-type flagellum basal body"/>
    <property type="evidence" value="ECO:0007669"/>
    <property type="project" value="InterPro"/>
</dbReference>
<keyword evidence="7 10" id="KW-0283">Flagellar rotation</keyword>
<evidence type="ECO:0000256" key="7">
    <source>
        <dbReference type="ARBA" id="ARBA00022779"/>
    </source>
</evidence>
<keyword evidence="4 10" id="KW-1003">Cell membrane</keyword>
<evidence type="ECO:0000256" key="4">
    <source>
        <dbReference type="ARBA" id="ARBA00022475"/>
    </source>
</evidence>
<feature type="transmembrane region" description="Helical" evidence="10">
    <location>
        <begin position="33"/>
        <end position="58"/>
    </location>
</feature>
<dbReference type="PANTHER" id="PTHR35091:SF2">
    <property type="entry name" value="FLAGELLAR PROTEIN FLIL"/>
    <property type="match status" value="1"/>
</dbReference>
<comment type="caution">
    <text evidence="12">The sequence shown here is derived from an EMBL/GenBank/DDBJ whole genome shotgun (WGS) entry which is preliminary data.</text>
</comment>
<protein>
    <recommendedName>
        <fullName evidence="10">Flagellar protein FliL</fullName>
    </recommendedName>
</protein>
<accession>A0A2U4FDY3</accession>
<keyword evidence="5 10" id="KW-0145">Chemotaxis</keyword>
<keyword evidence="12" id="KW-0969">Cilium</keyword>
<dbReference type="EMBL" id="ALNZ01000016">
    <property type="protein sequence ID" value="EKV57774.1"/>
    <property type="molecule type" value="Genomic_DNA"/>
</dbReference>
<dbReference type="GO" id="GO:0071978">
    <property type="term" value="P:bacterial-type flagellum-dependent swarming motility"/>
    <property type="evidence" value="ECO:0007669"/>
    <property type="project" value="TreeGrafter"/>
</dbReference>